<keyword evidence="1" id="KW-0812">Transmembrane</keyword>
<keyword evidence="1" id="KW-1133">Transmembrane helix</keyword>
<dbReference type="Gene3D" id="1.20.1260.10">
    <property type="match status" value="2"/>
</dbReference>
<dbReference type="EMBL" id="SOPW01000016">
    <property type="protein sequence ID" value="TFB14632.1"/>
    <property type="molecule type" value="Genomic_DNA"/>
</dbReference>
<keyword evidence="1" id="KW-0472">Membrane</keyword>
<name>A0A4Y8IEC2_9BACI</name>
<dbReference type="Pfam" id="PF11553">
    <property type="entry name" value="DUF3231"/>
    <property type="match status" value="2"/>
</dbReference>
<dbReference type="InterPro" id="IPR021617">
    <property type="entry name" value="DUF3231"/>
</dbReference>
<proteinExistence type="predicted"/>
<accession>A0A4Y8IEC2</accession>
<feature type="transmembrane region" description="Helical" evidence="1">
    <location>
        <begin position="263"/>
        <end position="287"/>
    </location>
</feature>
<organism evidence="2 3">
    <name type="scientific">Filobacillus milosensis</name>
    <dbReference type="NCBI Taxonomy" id="94137"/>
    <lineage>
        <taxon>Bacteria</taxon>
        <taxon>Bacillati</taxon>
        <taxon>Bacillota</taxon>
        <taxon>Bacilli</taxon>
        <taxon>Bacillales</taxon>
        <taxon>Bacillaceae</taxon>
        <taxon>Filobacillus</taxon>
    </lineage>
</organism>
<dbReference type="RefSeq" id="WP_134340997.1">
    <property type="nucleotide sequence ID" value="NZ_SOPW01000016.1"/>
</dbReference>
<gene>
    <name evidence="2" type="ORF">E3U55_13465</name>
</gene>
<dbReference type="Proteomes" id="UP000297975">
    <property type="component" value="Unassembled WGS sequence"/>
</dbReference>
<reference evidence="2 3" key="1">
    <citation type="submission" date="2019-03" db="EMBL/GenBank/DDBJ databases">
        <authorList>
            <person name="He R.-H."/>
        </authorList>
    </citation>
    <scope>NUCLEOTIDE SEQUENCE [LARGE SCALE GENOMIC DNA]</scope>
    <source>
        <strain evidence="3">SH 714</strain>
    </source>
</reference>
<keyword evidence="3" id="KW-1185">Reference proteome</keyword>
<evidence type="ECO:0000313" key="2">
    <source>
        <dbReference type="EMBL" id="TFB14632.1"/>
    </source>
</evidence>
<sequence>MPESPSITSSEIGVLWMTYQQKTLLLRTLEYFIEHADDEEAKQILVSLYEDTRPYVLKIEDIFKTEGAAVPFGFTEEDVNKGAPKLFENGFDILFIRLMNEIGMGMQALNITMVYRQDIVVMFRELTSMTQKYFDKCTQYLLDKGLLTRAPYCAMPKKVEFVQETNYLSGFNPFKEKRPLTTVEVAHLYHTVEANNVGMQMIIGFAQCANLKDVKQYFHEGQGISKDIIKTVSEVLLDNDIHVPATPGGNVTNSTAAPFSDKLMLYSVSLFCSFAIGGSSVGTAFSLRNDLVGKMTKIMQDIFAYAHKGAKLMINNGYMEEPPQTKKKENKH</sequence>
<dbReference type="OrthoDB" id="1675670at2"/>
<evidence type="ECO:0000313" key="3">
    <source>
        <dbReference type="Proteomes" id="UP000297975"/>
    </source>
</evidence>
<comment type="caution">
    <text evidence="2">The sequence shown here is derived from an EMBL/GenBank/DDBJ whole genome shotgun (WGS) entry which is preliminary data.</text>
</comment>
<protein>
    <submittedName>
        <fullName evidence="2">DUF3231 family protein</fullName>
    </submittedName>
</protein>
<dbReference type="InterPro" id="IPR012347">
    <property type="entry name" value="Ferritin-like"/>
</dbReference>
<dbReference type="AlphaFoldDB" id="A0A4Y8IEC2"/>
<evidence type="ECO:0000256" key="1">
    <source>
        <dbReference type="SAM" id="Phobius"/>
    </source>
</evidence>